<dbReference type="Proteomes" id="UP000092714">
    <property type="component" value="Unassembled WGS sequence"/>
</dbReference>
<feature type="domain" description="Response regulatory" evidence="8">
    <location>
        <begin position="2"/>
        <end position="119"/>
    </location>
</feature>
<comment type="caution">
    <text evidence="10">The sequence shown here is derived from an EMBL/GenBank/DDBJ whole genome shotgun (WGS) entry which is preliminary data.</text>
</comment>
<protein>
    <recommendedName>
        <fullName evidence="1">Stage 0 sporulation protein A homolog</fullName>
    </recommendedName>
</protein>
<dbReference type="InterPro" id="IPR001789">
    <property type="entry name" value="Sig_transdc_resp-reg_receiver"/>
</dbReference>
<evidence type="ECO:0000256" key="7">
    <source>
        <dbReference type="PROSITE-ProRule" id="PRU00169"/>
    </source>
</evidence>
<dbReference type="SMART" id="SM00448">
    <property type="entry name" value="REC"/>
    <property type="match status" value="1"/>
</dbReference>
<evidence type="ECO:0000259" key="8">
    <source>
        <dbReference type="PROSITE" id="PS50110"/>
    </source>
</evidence>
<evidence type="ECO:0000256" key="1">
    <source>
        <dbReference type="ARBA" id="ARBA00018672"/>
    </source>
</evidence>
<dbReference type="AlphaFoldDB" id="A0A174HC53"/>
<dbReference type="Gene3D" id="2.40.50.1020">
    <property type="entry name" value="LytTr DNA-binding domain"/>
    <property type="match status" value="1"/>
</dbReference>
<dbReference type="InterPro" id="IPR007492">
    <property type="entry name" value="LytTR_DNA-bd_dom"/>
</dbReference>
<evidence type="ECO:0000259" key="9">
    <source>
        <dbReference type="PROSITE" id="PS50930"/>
    </source>
</evidence>
<dbReference type="Pfam" id="PF04397">
    <property type="entry name" value="LytTR"/>
    <property type="match status" value="1"/>
</dbReference>
<dbReference type="GO" id="GO:0000156">
    <property type="term" value="F:phosphorelay response regulator activity"/>
    <property type="evidence" value="ECO:0007669"/>
    <property type="project" value="InterPro"/>
</dbReference>
<organism evidence="10 11">
    <name type="scientific">Clostridium paraputrificum</name>
    <dbReference type="NCBI Taxonomy" id="29363"/>
    <lineage>
        <taxon>Bacteria</taxon>
        <taxon>Bacillati</taxon>
        <taxon>Bacillota</taxon>
        <taxon>Clostridia</taxon>
        <taxon>Eubacteriales</taxon>
        <taxon>Clostridiaceae</taxon>
        <taxon>Clostridium</taxon>
    </lineage>
</organism>
<dbReference type="InterPro" id="IPR011006">
    <property type="entry name" value="CheY-like_superfamily"/>
</dbReference>
<comment type="function">
    <text evidence="5">May play the central regulatory role in sporulation. It may be an element of the effector pathway responsible for the activation of sporulation genes in response to nutritional stress. Spo0A may act in concert with spo0H (a sigma factor) to control the expression of some genes that are critical to the sporulation process.</text>
</comment>
<evidence type="ECO:0000256" key="3">
    <source>
        <dbReference type="ARBA" id="ARBA00023012"/>
    </source>
</evidence>
<dbReference type="SMART" id="SM00850">
    <property type="entry name" value="LytTR"/>
    <property type="match status" value="1"/>
</dbReference>
<dbReference type="Pfam" id="PF00072">
    <property type="entry name" value="Response_reg"/>
    <property type="match status" value="1"/>
</dbReference>
<dbReference type="InterPro" id="IPR046947">
    <property type="entry name" value="LytR-like"/>
</dbReference>
<dbReference type="GeneID" id="42777134"/>
<feature type="domain" description="HTH LytTR-type" evidence="9">
    <location>
        <begin position="143"/>
        <end position="240"/>
    </location>
</feature>
<dbReference type="OrthoDB" id="9809318at2"/>
<dbReference type="PANTHER" id="PTHR37299">
    <property type="entry name" value="TRANSCRIPTIONAL REGULATOR-RELATED"/>
    <property type="match status" value="1"/>
</dbReference>
<sequence length="244" mass="28953">MRILIVEDDVVQRNNLIKIVESRFKDVQVLYSDSVKESLFLLKERKIDLFMLDIKLKDGSGIELAEKIRKIKGYELTGIIFLTTEKQLILDAFKKTHCYEFIVKPYESKDVVDIVNLFNENKKMDNKKVDEFLLITLENKVKYKLRIKDIIFIEYLSRRCVIHTTKGVLTTREYTLNKISTLISCENIVQTHKSFLVNCTYIQKIEKEYYKLWKIHFDRIDDTALLSLNYKNNLMELLGEYNVD</sequence>
<dbReference type="RefSeq" id="WP_027099285.1">
    <property type="nucleotide sequence ID" value="NZ_CABHIH010000001.1"/>
</dbReference>
<gene>
    <name evidence="10" type="ORF">CP373A1_15575</name>
</gene>
<evidence type="ECO:0000256" key="6">
    <source>
        <dbReference type="ARBA" id="ARBA00037164"/>
    </source>
</evidence>
<accession>A0A174HC53</accession>
<keyword evidence="2" id="KW-0963">Cytoplasm</keyword>
<dbReference type="PROSITE" id="PS50930">
    <property type="entry name" value="HTH_LYTTR"/>
    <property type="match status" value="1"/>
</dbReference>
<dbReference type="eggNOG" id="COG3279">
    <property type="taxonomic scope" value="Bacteria"/>
</dbReference>
<dbReference type="PROSITE" id="PS50110">
    <property type="entry name" value="RESPONSE_REGULATORY"/>
    <property type="match status" value="1"/>
</dbReference>
<evidence type="ECO:0000256" key="2">
    <source>
        <dbReference type="ARBA" id="ARBA00022490"/>
    </source>
</evidence>
<dbReference type="GO" id="GO:0003677">
    <property type="term" value="F:DNA binding"/>
    <property type="evidence" value="ECO:0007669"/>
    <property type="project" value="InterPro"/>
</dbReference>
<evidence type="ECO:0000256" key="4">
    <source>
        <dbReference type="ARBA" id="ARBA00023159"/>
    </source>
</evidence>
<keyword evidence="3" id="KW-0902">Two-component regulatory system</keyword>
<dbReference type="EMBL" id="MAPZ01000031">
    <property type="protein sequence ID" value="OBY09520.1"/>
    <property type="molecule type" value="Genomic_DNA"/>
</dbReference>
<evidence type="ECO:0000313" key="10">
    <source>
        <dbReference type="EMBL" id="OBY09520.1"/>
    </source>
</evidence>
<feature type="modified residue" description="4-aspartylphosphate" evidence="7">
    <location>
        <position position="53"/>
    </location>
</feature>
<keyword evidence="11" id="KW-1185">Reference proteome</keyword>
<proteinExistence type="predicted"/>
<comment type="function">
    <text evidence="6">Required for high-level post-exponential phase expression of a series of secreted proteins.</text>
</comment>
<name>A0A174HC53_9CLOT</name>
<keyword evidence="4" id="KW-0010">Activator</keyword>
<dbReference type="Gene3D" id="3.40.50.2300">
    <property type="match status" value="1"/>
</dbReference>
<dbReference type="PANTHER" id="PTHR37299:SF3">
    <property type="entry name" value="STAGE 0 SPORULATION PROTEIN A HOMOLOG"/>
    <property type="match status" value="1"/>
</dbReference>
<reference evidence="10 11" key="1">
    <citation type="submission" date="2016-06" db="EMBL/GenBank/DDBJ databases">
        <authorList>
            <person name="Kjaerup R.B."/>
            <person name="Dalgaard T.S."/>
            <person name="Juul-Madsen H.R."/>
        </authorList>
    </citation>
    <scope>NUCLEOTIDE SEQUENCE [LARGE SCALE GENOMIC DNA]</scope>
    <source>
        <strain evidence="10 11">373-A1</strain>
    </source>
</reference>
<dbReference type="SUPFAM" id="SSF52172">
    <property type="entry name" value="CheY-like"/>
    <property type="match status" value="1"/>
</dbReference>
<evidence type="ECO:0000313" key="11">
    <source>
        <dbReference type="Proteomes" id="UP000092714"/>
    </source>
</evidence>
<evidence type="ECO:0000256" key="5">
    <source>
        <dbReference type="ARBA" id="ARBA00024867"/>
    </source>
</evidence>
<keyword evidence="7" id="KW-0597">Phosphoprotein</keyword>